<dbReference type="Pfam" id="PF13473">
    <property type="entry name" value="Cupredoxin_1"/>
    <property type="match status" value="1"/>
</dbReference>
<name>A0A4Q1QJ62_9ACTN</name>
<evidence type="ECO:0000259" key="3">
    <source>
        <dbReference type="Pfam" id="PF13473"/>
    </source>
</evidence>
<accession>A0A4Q1QJ62</accession>
<organism evidence="4 5">
    <name type="scientific">Streptomyces sioyaensis</name>
    <dbReference type="NCBI Taxonomy" id="67364"/>
    <lineage>
        <taxon>Bacteria</taxon>
        <taxon>Bacillati</taxon>
        <taxon>Actinomycetota</taxon>
        <taxon>Actinomycetes</taxon>
        <taxon>Kitasatosporales</taxon>
        <taxon>Streptomycetaceae</taxon>
        <taxon>Streptomyces</taxon>
    </lineage>
</organism>
<evidence type="ECO:0000256" key="1">
    <source>
        <dbReference type="SAM" id="MobiDB-lite"/>
    </source>
</evidence>
<reference evidence="4 5" key="1">
    <citation type="submission" date="2019-01" db="EMBL/GenBank/DDBJ databases">
        <title>Draft genome sequences of the type strain Streptomyces sioyaensis DSM 40032 and its novel strain, TM32, a thermotolerant antibiotics-producing actinobacterium.</title>
        <authorList>
            <person name="Nakaew N."/>
            <person name="Lumyong S."/>
            <person name="Sloan W.T."/>
            <person name="Sungthong R."/>
        </authorList>
    </citation>
    <scope>NUCLEOTIDE SEQUENCE [LARGE SCALE GENOMIC DNA]</scope>
    <source>
        <strain evidence="4 5">DSM 40032</strain>
    </source>
</reference>
<dbReference type="GeneID" id="95781919"/>
<dbReference type="SUPFAM" id="SSF49503">
    <property type="entry name" value="Cupredoxins"/>
    <property type="match status" value="1"/>
</dbReference>
<feature type="chain" id="PRO_5020963988" evidence="2">
    <location>
        <begin position="23"/>
        <end position="137"/>
    </location>
</feature>
<proteinExistence type="predicted"/>
<comment type="caution">
    <text evidence="4">The sequence shown here is derived from an EMBL/GenBank/DDBJ whole genome shotgun (WGS) entry which is preliminary data.</text>
</comment>
<feature type="domain" description="EfeO-type cupredoxin-like" evidence="3">
    <location>
        <begin position="50"/>
        <end position="136"/>
    </location>
</feature>
<dbReference type="PANTHER" id="PTHR36507">
    <property type="entry name" value="BLL1555 PROTEIN"/>
    <property type="match status" value="1"/>
</dbReference>
<sequence>MRRTAGPAVALAAVALCTVGLGSCTNSGGGTAPSRSRTPSVPTVTAGPTSAAPATARLTIKDFAFKPAALSVRPGGTVTVVNEDSTTHTVTATGSKPFDTGSIGPGKTVTFKAPGKAGSYPFICTIHPYMKGTLTVR</sequence>
<protein>
    <submittedName>
        <fullName evidence="4">Metal-binding protein</fullName>
    </submittedName>
</protein>
<dbReference type="RefSeq" id="WP_129250664.1">
    <property type="nucleotide sequence ID" value="NZ_JABZEL010000008.1"/>
</dbReference>
<dbReference type="AlphaFoldDB" id="A0A4Q1QJ62"/>
<dbReference type="Gene3D" id="2.60.40.420">
    <property type="entry name" value="Cupredoxins - blue copper proteins"/>
    <property type="match status" value="1"/>
</dbReference>
<gene>
    <name evidence="4" type="ORF">EST54_28915</name>
</gene>
<dbReference type="PANTHER" id="PTHR36507:SF1">
    <property type="entry name" value="BLL1555 PROTEIN"/>
    <property type="match status" value="1"/>
</dbReference>
<keyword evidence="5" id="KW-1185">Reference proteome</keyword>
<dbReference type="InterPro" id="IPR008972">
    <property type="entry name" value="Cupredoxin"/>
</dbReference>
<keyword evidence="2" id="KW-0732">Signal</keyword>
<evidence type="ECO:0000313" key="4">
    <source>
        <dbReference type="EMBL" id="RXS59824.1"/>
    </source>
</evidence>
<evidence type="ECO:0000256" key="2">
    <source>
        <dbReference type="SAM" id="SignalP"/>
    </source>
</evidence>
<dbReference type="Proteomes" id="UP000289482">
    <property type="component" value="Unassembled WGS sequence"/>
</dbReference>
<feature type="region of interest" description="Disordered" evidence="1">
    <location>
        <begin position="26"/>
        <end position="49"/>
    </location>
</feature>
<dbReference type="InterPro" id="IPR028096">
    <property type="entry name" value="EfeO_Cupredoxin"/>
</dbReference>
<feature type="signal peptide" evidence="2">
    <location>
        <begin position="1"/>
        <end position="22"/>
    </location>
</feature>
<dbReference type="InterPro" id="IPR052721">
    <property type="entry name" value="ET_Amicyanin"/>
</dbReference>
<evidence type="ECO:0000313" key="5">
    <source>
        <dbReference type="Proteomes" id="UP000289482"/>
    </source>
</evidence>
<dbReference type="PROSITE" id="PS51257">
    <property type="entry name" value="PROKAR_LIPOPROTEIN"/>
    <property type="match status" value="1"/>
</dbReference>
<dbReference type="EMBL" id="SDIF01000128">
    <property type="protein sequence ID" value="RXS59824.1"/>
    <property type="molecule type" value="Genomic_DNA"/>
</dbReference>